<dbReference type="AlphaFoldDB" id="X1A9E2"/>
<gene>
    <name evidence="1" type="ORF">S01H4_15081</name>
</gene>
<dbReference type="SUPFAM" id="SSF103196">
    <property type="entry name" value="Roadblock/LC7 domain"/>
    <property type="match status" value="1"/>
</dbReference>
<comment type="caution">
    <text evidence="1">The sequence shown here is derived from an EMBL/GenBank/DDBJ whole genome shotgun (WGS) entry which is preliminary data.</text>
</comment>
<evidence type="ECO:0008006" key="2">
    <source>
        <dbReference type="Google" id="ProtNLM"/>
    </source>
</evidence>
<reference evidence="1" key="1">
    <citation type="journal article" date="2014" name="Front. Microbiol.">
        <title>High frequency of phylogenetically diverse reductive dehalogenase-homologous genes in deep subseafloor sedimentary metagenomes.</title>
        <authorList>
            <person name="Kawai M."/>
            <person name="Futagami T."/>
            <person name="Toyoda A."/>
            <person name="Takaki Y."/>
            <person name="Nishi S."/>
            <person name="Hori S."/>
            <person name="Arai W."/>
            <person name="Tsubouchi T."/>
            <person name="Morono Y."/>
            <person name="Uchiyama I."/>
            <person name="Ito T."/>
            <person name="Fujiyama A."/>
            <person name="Inagaki F."/>
            <person name="Takami H."/>
        </authorList>
    </citation>
    <scope>NUCLEOTIDE SEQUENCE</scope>
    <source>
        <strain evidence="1">Expedition CK06-06</strain>
    </source>
</reference>
<dbReference type="EMBL" id="BART01006610">
    <property type="protein sequence ID" value="GAG66677.1"/>
    <property type="molecule type" value="Genomic_DNA"/>
</dbReference>
<protein>
    <recommendedName>
        <fullName evidence="2">Roadblock/LAMTOR2 domain-containing protein</fullName>
    </recommendedName>
</protein>
<evidence type="ECO:0000313" key="1">
    <source>
        <dbReference type="EMBL" id="GAG66677.1"/>
    </source>
</evidence>
<sequence length="89" mass="9720">MWGDTLKDLNHKLILASASVAVRATEKISQGIDKKSINQLDIELSGGYVTIIVLKKGLVLGFYGEDARAQLGIIKKNLGTFAHKIEKLI</sequence>
<name>X1A9E2_9ZZZZ</name>
<organism evidence="1">
    <name type="scientific">marine sediment metagenome</name>
    <dbReference type="NCBI Taxonomy" id="412755"/>
    <lineage>
        <taxon>unclassified sequences</taxon>
        <taxon>metagenomes</taxon>
        <taxon>ecological metagenomes</taxon>
    </lineage>
</organism>
<proteinExistence type="predicted"/>
<accession>X1A9E2</accession>